<reference evidence="2 3" key="1">
    <citation type="submission" date="2020-08" db="EMBL/GenBank/DDBJ databases">
        <title>Genomic Encyclopedia of Type Strains, Phase IV (KMG-IV): sequencing the most valuable type-strain genomes for metagenomic binning, comparative biology and taxonomic classification.</title>
        <authorList>
            <person name="Goeker M."/>
        </authorList>
    </citation>
    <scope>NUCLEOTIDE SEQUENCE [LARGE SCALE GENOMIC DNA]</scope>
    <source>
        <strain evidence="2 3">DSM 103526</strain>
    </source>
</reference>
<accession>A0A841KTZ8</accession>
<evidence type="ECO:0000313" key="3">
    <source>
        <dbReference type="Proteomes" id="UP000579281"/>
    </source>
</evidence>
<evidence type="ECO:0000313" key="2">
    <source>
        <dbReference type="EMBL" id="MBB6214412.1"/>
    </source>
</evidence>
<gene>
    <name evidence="2" type="ORF">HNQ80_000492</name>
</gene>
<sequence>MKERICQSCGMPMATEELLGTNQNGSKNDDYCCYCFQDGKFASEVTMEEMVEICVPHMVHQGMKEEQSRQIMKSLLPTLKRWA</sequence>
<keyword evidence="3" id="KW-1185">Reference proteome</keyword>
<protein>
    <recommendedName>
        <fullName evidence="1">Putative zinc ribbon domain-containing protein</fullName>
    </recommendedName>
</protein>
<evidence type="ECO:0000259" key="1">
    <source>
        <dbReference type="Pfam" id="PF12674"/>
    </source>
</evidence>
<dbReference type="InterPro" id="IPR025868">
    <property type="entry name" value="Zn_ribbon_dom_put"/>
</dbReference>
<dbReference type="AlphaFoldDB" id="A0A841KTZ8"/>
<comment type="caution">
    <text evidence="2">The sequence shown here is derived from an EMBL/GenBank/DDBJ whole genome shotgun (WGS) entry which is preliminary data.</text>
</comment>
<dbReference type="EMBL" id="JACHEN010000002">
    <property type="protein sequence ID" value="MBB6214412.1"/>
    <property type="molecule type" value="Genomic_DNA"/>
</dbReference>
<feature type="domain" description="Putative zinc ribbon" evidence="1">
    <location>
        <begin position="5"/>
        <end position="82"/>
    </location>
</feature>
<dbReference type="Proteomes" id="UP000579281">
    <property type="component" value="Unassembled WGS sequence"/>
</dbReference>
<dbReference type="RefSeq" id="WP_184307822.1">
    <property type="nucleotide sequence ID" value="NZ_JACHEN010000002.1"/>
</dbReference>
<proteinExistence type="predicted"/>
<dbReference type="Pfam" id="PF12674">
    <property type="entry name" value="Zn_ribbon_2"/>
    <property type="match status" value="1"/>
</dbReference>
<name>A0A841KTZ8_9FIRM</name>
<organism evidence="2 3">
    <name type="scientific">Anaerosolibacter carboniphilus</name>
    <dbReference type="NCBI Taxonomy" id="1417629"/>
    <lineage>
        <taxon>Bacteria</taxon>
        <taxon>Bacillati</taxon>
        <taxon>Bacillota</taxon>
        <taxon>Clostridia</taxon>
        <taxon>Peptostreptococcales</taxon>
        <taxon>Thermotaleaceae</taxon>
        <taxon>Anaerosolibacter</taxon>
    </lineage>
</organism>